<feature type="compositionally biased region" description="Polar residues" evidence="5">
    <location>
        <begin position="345"/>
        <end position="395"/>
    </location>
</feature>
<dbReference type="OrthoDB" id="6270329at2759"/>
<feature type="domain" description="RING-type" evidence="6">
    <location>
        <begin position="459"/>
        <end position="511"/>
    </location>
</feature>
<dbReference type="GO" id="GO:0006511">
    <property type="term" value="P:ubiquitin-dependent protein catabolic process"/>
    <property type="evidence" value="ECO:0007669"/>
    <property type="project" value="TreeGrafter"/>
</dbReference>
<dbReference type="GO" id="GO:0140082">
    <property type="term" value="F:SUMO-ubiquitin ligase activity"/>
    <property type="evidence" value="ECO:0007669"/>
    <property type="project" value="TreeGrafter"/>
</dbReference>
<dbReference type="InterPro" id="IPR018957">
    <property type="entry name" value="Znf_C3HC4_RING-type"/>
</dbReference>
<dbReference type="PANTHER" id="PTHR47094">
    <property type="entry name" value="ELFLESS, ISOFORM B"/>
    <property type="match status" value="1"/>
</dbReference>
<dbReference type="STRING" id="933084.A0A067PVX2"/>
<reference evidence="8" key="1">
    <citation type="journal article" date="2014" name="Proc. Natl. Acad. Sci. U.S.A.">
        <title>Extensive sampling of basidiomycete genomes demonstrates inadequacy of the white-rot/brown-rot paradigm for wood decay fungi.</title>
        <authorList>
            <person name="Riley R."/>
            <person name="Salamov A.A."/>
            <person name="Brown D.W."/>
            <person name="Nagy L.G."/>
            <person name="Floudas D."/>
            <person name="Held B.W."/>
            <person name="Levasseur A."/>
            <person name="Lombard V."/>
            <person name="Morin E."/>
            <person name="Otillar R."/>
            <person name="Lindquist E.A."/>
            <person name="Sun H."/>
            <person name="LaButti K.M."/>
            <person name="Schmutz J."/>
            <person name="Jabbour D."/>
            <person name="Luo H."/>
            <person name="Baker S.E."/>
            <person name="Pisabarro A.G."/>
            <person name="Walton J.D."/>
            <person name="Blanchette R.A."/>
            <person name="Henrissat B."/>
            <person name="Martin F."/>
            <person name="Cullen D."/>
            <person name="Hibbett D.S."/>
            <person name="Grigoriev I.V."/>
        </authorList>
    </citation>
    <scope>NUCLEOTIDE SEQUENCE [LARGE SCALE GENOMIC DNA]</scope>
    <source>
        <strain evidence="8">MUCL 33604</strain>
    </source>
</reference>
<dbReference type="GO" id="GO:0008270">
    <property type="term" value="F:zinc ion binding"/>
    <property type="evidence" value="ECO:0007669"/>
    <property type="project" value="UniProtKB-KW"/>
</dbReference>
<feature type="compositionally biased region" description="Pro residues" evidence="5">
    <location>
        <begin position="436"/>
        <end position="448"/>
    </location>
</feature>
<keyword evidence="3" id="KW-0862">Zinc</keyword>
<feature type="compositionally biased region" description="Low complexity" evidence="5">
    <location>
        <begin position="74"/>
        <end position="88"/>
    </location>
</feature>
<proteinExistence type="predicted"/>
<keyword evidence="8" id="KW-1185">Reference proteome</keyword>
<evidence type="ECO:0000313" key="7">
    <source>
        <dbReference type="EMBL" id="KDQ58953.1"/>
    </source>
</evidence>
<dbReference type="PANTHER" id="PTHR47094:SF1">
    <property type="entry name" value="RING-TYPE E3 UBIQUITIN TRANSFERASE"/>
    <property type="match status" value="1"/>
</dbReference>
<dbReference type="InterPro" id="IPR001841">
    <property type="entry name" value="Znf_RING"/>
</dbReference>
<keyword evidence="1" id="KW-0479">Metal-binding</keyword>
<feature type="compositionally biased region" description="Polar residues" evidence="5">
    <location>
        <begin position="100"/>
        <end position="110"/>
    </location>
</feature>
<dbReference type="GO" id="GO:0061630">
    <property type="term" value="F:ubiquitin protein ligase activity"/>
    <property type="evidence" value="ECO:0007669"/>
    <property type="project" value="InterPro"/>
</dbReference>
<dbReference type="HOGENOM" id="CLU_509057_0_0_1"/>
<keyword evidence="2 4" id="KW-0863">Zinc-finger</keyword>
<feature type="compositionally biased region" description="Low complexity" evidence="5">
    <location>
        <begin position="423"/>
        <end position="435"/>
    </location>
</feature>
<dbReference type="InterPro" id="IPR013083">
    <property type="entry name" value="Znf_RING/FYVE/PHD"/>
</dbReference>
<feature type="region of interest" description="Disordered" evidence="5">
    <location>
        <begin position="290"/>
        <end position="449"/>
    </location>
</feature>
<dbReference type="AlphaFoldDB" id="A0A067PVX2"/>
<evidence type="ECO:0000256" key="5">
    <source>
        <dbReference type="SAM" id="MobiDB-lite"/>
    </source>
</evidence>
<accession>A0A067PVX2</accession>
<dbReference type="PROSITE" id="PS50089">
    <property type="entry name" value="ZF_RING_2"/>
    <property type="match status" value="1"/>
</dbReference>
<evidence type="ECO:0000256" key="1">
    <source>
        <dbReference type="ARBA" id="ARBA00022723"/>
    </source>
</evidence>
<protein>
    <recommendedName>
        <fullName evidence="6">RING-type domain-containing protein</fullName>
    </recommendedName>
</protein>
<name>A0A067PVX2_9AGAM</name>
<feature type="compositionally biased region" description="Low complexity" evidence="5">
    <location>
        <begin position="396"/>
        <end position="409"/>
    </location>
</feature>
<dbReference type="EMBL" id="KL197716">
    <property type="protein sequence ID" value="KDQ58953.1"/>
    <property type="molecule type" value="Genomic_DNA"/>
</dbReference>
<feature type="region of interest" description="Disordered" evidence="5">
    <location>
        <begin position="1"/>
        <end position="275"/>
    </location>
</feature>
<evidence type="ECO:0000313" key="8">
    <source>
        <dbReference type="Proteomes" id="UP000027265"/>
    </source>
</evidence>
<dbReference type="GO" id="GO:0033768">
    <property type="term" value="C:SUMO-targeted ubiquitin ligase complex"/>
    <property type="evidence" value="ECO:0007669"/>
    <property type="project" value="TreeGrafter"/>
</dbReference>
<feature type="compositionally biased region" description="Polar residues" evidence="5">
    <location>
        <begin position="201"/>
        <end position="219"/>
    </location>
</feature>
<evidence type="ECO:0000256" key="2">
    <source>
        <dbReference type="ARBA" id="ARBA00022771"/>
    </source>
</evidence>
<evidence type="ECO:0000256" key="3">
    <source>
        <dbReference type="ARBA" id="ARBA00022833"/>
    </source>
</evidence>
<evidence type="ECO:0000256" key="4">
    <source>
        <dbReference type="PROSITE-ProRule" id="PRU00175"/>
    </source>
</evidence>
<dbReference type="SUPFAM" id="SSF57850">
    <property type="entry name" value="RING/U-box"/>
    <property type="match status" value="1"/>
</dbReference>
<dbReference type="SMART" id="SM00184">
    <property type="entry name" value="RING"/>
    <property type="match status" value="1"/>
</dbReference>
<dbReference type="Gene3D" id="3.30.40.10">
    <property type="entry name" value="Zinc/RING finger domain, C3HC4 (zinc finger)"/>
    <property type="match status" value="1"/>
</dbReference>
<sequence length="535" mass="57442">MARRKGKKRPHSNSRSDSSDSDRPLSSLISHKKPKPTRSPRQSSLPEGSDVEEDELASPPPNPLHGSTSSTAQHPHPSSTSRRPTSDSSETEDDEPPTSFPTLTQSSAVHSTESSDTEEDELAPQLDPTSDLAGTGTTSGAVLSSELPTSSQTIPAEPDQKRKSPTSLPTQPSIPHSTESSDTEEDELAPQLDSIPDPRTSFDTSGAIPSSSSSQNLNQKGKAKALDPLSPESPTQTILRGKGQNRAPPSPSPTDFTFTPHPTPPHRVEKPSKQTHLAWKRWIYLTCLPPKGRVRREGGKPLLVPPNHPHVRTNDDDLQETETNPSSSKRRINRRRGVNDEPPTHTESNLINDSSTRRQPTPGPSRNNTNTKPSTFRSSSLARLLHSTNVDPRSQPTSSHNLLPPTTLLPSPPHAPPSPPSQTPTSVPTPSQRSPTPTPTPTSNPNPKPQADLLSTYTCPICFSPPTNVTLTPCGHICCGECLFTAVKTTMRRSANMMVAEPIVARCPVCRAVLGGWDGKGGGVVGLLARTVVSL</sequence>
<feature type="compositionally biased region" description="Polar residues" evidence="5">
    <location>
        <begin position="165"/>
        <end position="176"/>
    </location>
</feature>
<dbReference type="Proteomes" id="UP000027265">
    <property type="component" value="Unassembled WGS sequence"/>
</dbReference>
<dbReference type="CDD" id="cd16449">
    <property type="entry name" value="RING-HC"/>
    <property type="match status" value="1"/>
</dbReference>
<feature type="compositionally biased region" description="Pro residues" evidence="5">
    <location>
        <begin position="410"/>
        <end position="422"/>
    </location>
</feature>
<dbReference type="InterPro" id="IPR049627">
    <property type="entry name" value="SLX8"/>
</dbReference>
<gene>
    <name evidence="7" type="ORF">JAAARDRAFT_192520</name>
</gene>
<organism evidence="7 8">
    <name type="scientific">Jaapia argillacea MUCL 33604</name>
    <dbReference type="NCBI Taxonomy" id="933084"/>
    <lineage>
        <taxon>Eukaryota</taxon>
        <taxon>Fungi</taxon>
        <taxon>Dikarya</taxon>
        <taxon>Basidiomycota</taxon>
        <taxon>Agaricomycotina</taxon>
        <taxon>Agaricomycetes</taxon>
        <taxon>Agaricomycetidae</taxon>
        <taxon>Jaapiales</taxon>
        <taxon>Jaapiaceae</taxon>
        <taxon>Jaapia</taxon>
    </lineage>
</organism>
<evidence type="ECO:0000259" key="6">
    <source>
        <dbReference type="PROSITE" id="PS50089"/>
    </source>
</evidence>
<feature type="compositionally biased region" description="Polar residues" evidence="5">
    <location>
        <begin position="135"/>
        <end position="154"/>
    </location>
</feature>
<feature type="compositionally biased region" description="Basic residues" evidence="5">
    <location>
        <begin position="1"/>
        <end position="12"/>
    </location>
</feature>
<dbReference type="GO" id="GO:0032183">
    <property type="term" value="F:SUMO binding"/>
    <property type="evidence" value="ECO:0007669"/>
    <property type="project" value="TreeGrafter"/>
</dbReference>
<dbReference type="InParanoid" id="A0A067PVX2"/>
<dbReference type="Pfam" id="PF00097">
    <property type="entry name" value="zf-C3HC4"/>
    <property type="match status" value="1"/>
</dbReference>